<dbReference type="SUPFAM" id="SSF48452">
    <property type="entry name" value="TPR-like"/>
    <property type="match status" value="1"/>
</dbReference>
<proteinExistence type="predicted"/>
<dbReference type="Gene3D" id="1.25.40.10">
    <property type="entry name" value="Tetratricopeptide repeat domain"/>
    <property type="match status" value="1"/>
</dbReference>
<dbReference type="RefSeq" id="WP_284103156.1">
    <property type="nucleotide sequence ID" value="NZ_JARRAF010000055.1"/>
</dbReference>
<evidence type="ECO:0000313" key="1">
    <source>
        <dbReference type="EMBL" id="MDK2126834.1"/>
    </source>
</evidence>
<evidence type="ECO:0000313" key="2">
    <source>
        <dbReference type="Proteomes" id="UP001172778"/>
    </source>
</evidence>
<gene>
    <name evidence="1" type="ORF">PZA18_22570</name>
</gene>
<dbReference type="InterPro" id="IPR011990">
    <property type="entry name" value="TPR-like_helical_dom_sf"/>
</dbReference>
<keyword evidence="2" id="KW-1185">Reference proteome</keyword>
<dbReference type="Proteomes" id="UP001172778">
    <property type="component" value="Unassembled WGS sequence"/>
</dbReference>
<evidence type="ECO:0008006" key="3">
    <source>
        <dbReference type="Google" id="ProtNLM"/>
    </source>
</evidence>
<reference evidence="1" key="1">
    <citation type="submission" date="2023-03" db="EMBL/GenBank/DDBJ databases">
        <title>Chitinimonas shenzhenensis gen. nov., sp. nov., a novel member of family Burkholderiaceae isolated from activated sludge collected in Shen Zhen, China.</title>
        <authorList>
            <person name="Wang X."/>
        </authorList>
    </citation>
    <scope>NUCLEOTIDE SEQUENCE</scope>
    <source>
        <strain evidence="1">DQS-5</strain>
    </source>
</reference>
<dbReference type="EMBL" id="JARRAF010000055">
    <property type="protein sequence ID" value="MDK2126834.1"/>
    <property type="molecule type" value="Genomic_DNA"/>
</dbReference>
<sequence length="260" mass="28269">MSKPDWNAFPHDATAFQYAGDALKAQWGRLHQGDQEPWPEDAQVQEAWRRYHAGDFAGAVEAGLAAGTAGFNAANKATSIYATYLIDDEDEKKELFLQVSKRAEQLIAANPDNINAHYQFAYAMGRYSQAISVATALAQGIAGKVKTALEKTLALAPEHAEAHIAMGAYHAEIIDKVGGMVGGLTYGVSKDKSVAHYEKALELAPFSAIARIEYANGLLMLFGNKKVKEATKLYNEAAEVEPADAMEKLDVEFARSELED</sequence>
<protein>
    <recommendedName>
        <fullName evidence="3">Tetratricopeptide repeat protein</fullName>
    </recommendedName>
</protein>
<organism evidence="1 2">
    <name type="scientific">Parachitinimonas caeni</name>
    <dbReference type="NCBI Taxonomy" id="3031301"/>
    <lineage>
        <taxon>Bacteria</taxon>
        <taxon>Pseudomonadati</taxon>
        <taxon>Pseudomonadota</taxon>
        <taxon>Betaproteobacteria</taxon>
        <taxon>Neisseriales</taxon>
        <taxon>Chitinibacteraceae</taxon>
        <taxon>Parachitinimonas</taxon>
    </lineage>
</organism>
<comment type="caution">
    <text evidence="1">The sequence shown here is derived from an EMBL/GenBank/DDBJ whole genome shotgun (WGS) entry which is preliminary data.</text>
</comment>
<accession>A0ABT7E456</accession>
<name>A0ABT7E456_9NEIS</name>